<dbReference type="InterPro" id="IPR023459">
    <property type="entry name" value="Tscrpt_elong_fac_GreA/B_fam"/>
</dbReference>
<evidence type="ECO:0000313" key="4">
    <source>
        <dbReference type="Proteomes" id="UP000023435"/>
    </source>
</evidence>
<dbReference type="OrthoDB" id="192847at2"/>
<dbReference type="InterPro" id="IPR036953">
    <property type="entry name" value="GreA/GreB_C_sf"/>
</dbReference>
<dbReference type="GO" id="GO:0003677">
    <property type="term" value="F:DNA binding"/>
    <property type="evidence" value="ECO:0007669"/>
    <property type="project" value="InterPro"/>
</dbReference>
<dbReference type="EMBL" id="JAJA02000002">
    <property type="protein sequence ID" value="KWS02284.1"/>
    <property type="molecule type" value="Genomic_DNA"/>
</dbReference>
<feature type="domain" description="Regulator of nucleoside diphosphate kinase N-terminal" evidence="2">
    <location>
        <begin position="14"/>
        <end position="53"/>
    </location>
</feature>
<name>A0A108U492_9GAMM</name>
<feature type="domain" description="Transcription elongation factor GreA/GreB C-terminal" evidence="1">
    <location>
        <begin position="59"/>
        <end position="134"/>
    </location>
</feature>
<dbReference type="RefSeq" id="WP_051547718.1">
    <property type="nucleotide sequence ID" value="NZ_JAJA02000002.1"/>
</dbReference>
<dbReference type="InterPro" id="IPR029462">
    <property type="entry name" value="Rnk_N"/>
</dbReference>
<keyword evidence="3" id="KW-0808">Transferase</keyword>
<dbReference type="SUPFAM" id="SSF54534">
    <property type="entry name" value="FKBP-like"/>
    <property type="match status" value="1"/>
</dbReference>
<dbReference type="GO" id="GO:0016301">
    <property type="term" value="F:kinase activity"/>
    <property type="evidence" value="ECO:0007669"/>
    <property type="project" value="UniProtKB-KW"/>
</dbReference>
<accession>A0A108U492</accession>
<dbReference type="PANTHER" id="PTHR30437">
    <property type="entry name" value="TRANSCRIPTION ELONGATION FACTOR GREA"/>
    <property type="match status" value="1"/>
</dbReference>
<dbReference type="NCBIfam" id="NF004396">
    <property type="entry name" value="PRK05753.1"/>
    <property type="match status" value="1"/>
</dbReference>
<dbReference type="Proteomes" id="UP000023435">
    <property type="component" value="Unassembled WGS sequence"/>
</dbReference>
<proteinExistence type="predicted"/>
<dbReference type="PANTHER" id="PTHR30437:SF5">
    <property type="entry name" value="REGULATOR OF NUCLEOSIDE DIPHOSPHATE KINASE"/>
    <property type="match status" value="1"/>
</dbReference>
<reference evidence="3 4" key="1">
    <citation type="journal article" date="2014" name="Genome Announc.">
        <title>Draft Genome Sequence of Lysobacter capsici AZ78, a Bacterium Antagonistic to Plant-Pathogenic Oomycetes.</title>
        <authorList>
            <person name="Puopolo G."/>
            <person name="Sonego P."/>
            <person name="Engelen K."/>
            <person name="Pertot I."/>
        </authorList>
    </citation>
    <scope>NUCLEOTIDE SEQUENCE [LARGE SCALE GENOMIC DNA]</scope>
    <source>
        <strain evidence="3 4">AZ78</strain>
    </source>
</reference>
<dbReference type="GeneID" id="97904120"/>
<dbReference type="GO" id="GO:0032784">
    <property type="term" value="P:regulation of DNA-templated transcription elongation"/>
    <property type="evidence" value="ECO:0007669"/>
    <property type="project" value="InterPro"/>
</dbReference>
<gene>
    <name evidence="3" type="ORF">AZ78_4951</name>
</gene>
<sequence length="145" mass="15584">MNDRHLPHPSGLPPPLVISRLDCERLEALLEHALPAGVDASGLRRELDRAEVVEPAQVPADAITMNSVIRFVDEASGEEREAALVYPRDADGSAERISILAPVGSALLGLRVGAHIAWPLPGGRSARLRVLGLRYQPEAAGDLHR</sequence>
<evidence type="ECO:0000259" key="2">
    <source>
        <dbReference type="Pfam" id="PF14760"/>
    </source>
</evidence>
<organism evidence="3 4">
    <name type="scientific">Lysobacter capsici AZ78</name>
    <dbReference type="NCBI Taxonomy" id="1444315"/>
    <lineage>
        <taxon>Bacteria</taxon>
        <taxon>Pseudomonadati</taxon>
        <taxon>Pseudomonadota</taxon>
        <taxon>Gammaproteobacteria</taxon>
        <taxon>Lysobacterales</taxon>
        <taxon>Lysobacteraceae</taxon>
        <taxon>Lysobacter</taxon>
    </lineage>
</organism>
<dbReference type="Gene3D" id="3.10.50.30">
    <property type="entry name" value="Transcription elongation factor, GreA/GreB, C-terminal domain"/>
    <property type="match status" value="1"/>
</dbReference>
<dbReference type="Gene3D" id="1.10.286.20">
    <property type="match status" value="1"/>
</dbReference>
<evidence type="ECO:0000313" key="3">
    <source>
        <dbReference type="EMBL" id="KWS02284.1"/>
    </source>
</evidence>
<dbReference type="InterPro" id="IPR001437">
    <property type="entry name" value="Tscrpt_elong_fac_GreA/B_C"/>
</dbReference>
<dbReference type="GO" id="GO:0006354">
    <property type="term" value="P:DNA-templated transcription elongation"/>
    <property type="evidence" value="ECO:0007669"/>
    <property type="project" value="TreeGrafter"/>
</dbReference>
<dbReference type="Pfam" id="PF01272">
    <property type="entry name" value="GreA_GreB"/>
    <property type="match status" value="1"/>
</dbReference>
<dbReference type="GO" id="GO:0070063">
    <property type="term" value="F:RNA polymerase binding"/>
    <property type="evidence" value="ECO:0007669"/>
    <property type="project" value="InterPro"/>
</dbReference>
<comment type="caution">
    <text evidence="3">The sequence shown here is derived from an EMBL/GenBank/DDBJ whole genome shotgun (WGS) entry which is preliminary data.</text>
</comment>
<protein>
    <submittedName>
        <fullName evidence="3">Regulator of nucleoside diphosphate kinase</fullName>
    </submittedName>
</protein>
<dbReference type="FunFam" id="3.10.50.30:FF:000002">
    <property type="entry name" value="Regulator of nucleoside diphosphate kinase"/>
    <property type="match status" value="1"/>
</dbReference>
<dbReference type="Pfam" id="PF14760">
    <property type="entry name" value="Rnk_N"/>
    <property type="match status" value="1"/>
</dbReference>
<dbReference type="AlphaFoldDB" id="A0A108U492"/>
<evidence type="ECO:0000259" key="1">
    <source>
        <dbReference type="Pfam" id="PF01272"/>
    </source>
</evidence>
<keyword evidence="3" id="KW-0418">Kinase</keyword>
<keyword evidence="4" id="KW-1185">Reference proteome</keyword>